<proteinExistence type="predicted"/>
<reference evidence="1" key="1">
    <citation type="journal article" date="2014" name="Int. J. Syst. Evol. Microbiol.">
        <title>Complete genome sequence of Corynebacterium casei LMG S-19264T (=DSM 44701T), isolated from a smear-ripened cheese.</title>
        <authorList>
            <consortium name="US DOE Joint Genome Institute (JGI-PGF)"/>
            <person name="Walter F."/>
            <person name="Albersmeier A."/>
            <person name="Kalinowski J."/>
            <person name="Ruckert C."/>
        </authorList>
    </citation>
    <scope>NUCLEOTIDE SEQUENCE</scope>
    <source>
        <strain evidence="1">CGMCC 1.15179</strain>
    </source>
</reference>
<protein>
    <submittedName>
        <fullName evidence="1">Uncharacterized protein</fullName>
    </submittedName>
</protein>
<dbReference type="Proteomes" id="UP000625210">
    <property type="component" value="Unassembled WGS sequence"/>
</dbReference>
<name>A0A8J2YET3_9BACL</name>
<keyword evidence="2" id="KW-1185">Reference proteome</keyword>
<reference evidence="1" key="2">
    <citation type="submission" date="2020-09" db="EMBL/GenBank/DDBJ databases">
        <authorList>
            <person name="Sun Q."/>
            <person name="Zhou Y."/>
        </authorList>
    </citation>
    <scope>NUCLEOTIDE SEQUENCE</scope>
    <source>
        <strain evidence="1">CGMCC 1.15179</strain>
    </source>
</reference>
<evidence type="ECO:0000313" key="2">
    <source>
        <dbReference type="Proteomes" id="UP000625210"/>
    </source>
</evidence>
<comment type="caution">
    <text evidence="1">The sequence shown here is derived from an EMBL/GenBank/DDBJ whole genome shotgun (WGS) entry which is preliminary data.</text>
</comment>
<organism evidence="1 2">
    <name type="scientific">Marinithermofilum abyssi</name>
    <dbReference type="NCBI Taxonomy" id="1571185"/>
    <lineage>
        <taxon>Bacteria</taxon>
        <taxon>Bacillati</taxon>
        <taxon>Bacillota</taxon>
        <taxon>Bacilli</taxon>
        <taxon>Bacillales</taxon>
        <taxon>Thermoactinomycetaceae</taxon>
        <taxon>Marinithermofilum</taxon>
    </lineage>
</organism>
<accession>A0A8J2YET3</accession>
<dbReference type="AlphaFoldDB" id="A0A8J2YET3"/>
<sequence length="118" mass="14064">MMVLLLMSGLVWIWVKEDTPDPGVLQVHRFNEVVPYLFDRDRLYFKGVRGHRESWYVYDLQSGNLTRKDWTRRYGDGNRVLSLNGDGRLMLNPARGELRLKGRQTRWIPNSWPTFRIL</sequence>
<evidence type="ECO:0000313" key="1">
    <source>
        <dbReference type="EMBL" id="GGE26710.1"/>
    </source>
</evidence>
<dbReference type="EMBL" id="BMHQ01000013">
    <property type="protein sequence ID" value="GGE26710.1"/>
    <property type="molecule type" value="Genomic_DNA"/>
</dbReference>
<gene>
    <name evidence="1" type="ORF">GCM10011571_31150</name>
</gene>
<dbReference type="RefSeq" id="WP_188648816.1">
    <property type="nucleotide sequence ID" value="NZ_BMHQ01000013.1"/>
</dbReference>